<dbReference type="RefSeq" id="WP_259660312.1">
    <property type="nucleotide sequence ID" value="NZ_JAHXRI010000006.1"/>
</dbReference>
<dbReference type="EMBL" id="JAHXRI010000006">
    <property type="protein sequence ID" value="MBZ1349901.1"/>
    <property type="molecule type" value="Genomic_DNA"/>
</dbReference>
<evidence type="ECO:0000256" key="7">
    <source>
        <dbReference type="ARBA" id="ARBA00023136"/>
    </source>
</evidence>
<dbReference type="InterPro" id="IPR009056">
    <property type="entry name" value="Cyt_c-like_dom"/>
</dbReference>
<name>A0A953N6N7_9BURK</name>
<dbReference type="PANTHER" id="PTHR10266:SF3">
    <property type="entry name" value="CYTOCHROME C1, HEME PROTEIN, MITOCHONDRIAL"/>
    <property type="match status" value="1"/>
</dbReference>
<dbReference type="GO" id="GO:0020037">
    <property type="term" value="F:heme binding"/>
    <property type="evidence" value="ECO:0007669"/>
    <property type="project" value="InterPro"/>
</dbReference>
<keyword evidence="7 9" id="KW-0472">Membrane</keyword>
<dbReference type="Proteomes" id="UP000739565">
    <property type="component" value="Unassembled WGS sequence"/>
</dbReference>
<feature type="domain" description="Cytochrome c" evidence="11">
    <location>
        <begin position="40"/>
        <end position="248"/>
    </location>
</feature>
<evidence type="ECO:0000256" key="4">
    <source>
        <dbReference type="ARBA" id="ARBA00022723"/>
    </source>
</evidence>
<dbReference type="AlphaFoldDB" id="A0A953N6N7"/>
<dbReference type="PANTHER" id="PTHR10266">
    <property type="entry name" value="CYTOCHROME C1"/>
    <property type="match status" value="1"/>
</dbReference>
<dbReference type="GO" id="GO:0009055">
    <property type="term" value="F:electron transfer activity"/>
    <property type="evidence" value="ECO:0007669"/>
    <property type="project" value="InterPro"/>
</dbReference>
<evidence type="ECO:0000256" key="10">
    <source>
        <dbReference type="SAM" id="SignalP"/>
    </source>
</evidence>
<keyword evidence="5 9" id="KW-1133">Transmembrane helix</keyword>
<evidence type="ECO:0000256" key="9">
    <source>
        <dbReference type="SAM" id="Phobius"/>
    </source>
</evidence>
<dbReference type="Pfam" id="PF02167">
    <property type="entry name" value="Cytochrom_C1"/>
    <property type="match status" value="2"/>
</dbReference>
<dbReference type="GO" id="GO:0016020">
    <property type="term" value="C:membrane"/>
    <property type="evidence" value="ECO:0007669"/>
    <property type="project" value="UniProtKB-SubCell"/>
</dbReference>
<feature type="binding site" description="covalent" evidence="8">
    <location>
        <position position="57"/>
    </location>
    <ligand>
        <name>heme c</name>
        <dbReference type="ChEBI" id="CHEBI:61717"/>
    </ligand>
</feature>
<evidence type="ECO:0000256" key="3">
    <source>
        <dbReference type="ARBA" id="ARBA00022692"/>
    </source>
</evidence>
<feature type="binding site" description="covalent" evidence="8">
    <location>
        <position position="53"/>
    </location>
    <ligand>
        <name>heme c</name>
        <dbReference type="ChEBI" id="CHEBI:61717"/>
    </ligand>
</feature>
<keyword evidence="13" id="KW-1185">Reference proteome</keyword>
<evidence type="ECO:0000256" key="1">
    <source>
        <dbReference type="ARBA" id="ARBA00004370"/>
    </source>
</evidence>
<evidence type="ECO:0000313" key="13">
    <source>
        <dbReference type="Proteomes" id="UP000739565"/>
    </source>
</evidence>
<dbReference type="InterPro" id="IPR002326">
    <property type="entry name" value="Cyt_c1"/>
</dbReference>
<comment type="cofactor">
    <cofactor evidence="8">
        <name>heme c</name>
        <dbReference type="ChEBI" id="CHEBI:61717"/>
    </cofactor>
    <text evidence="8">Binds 1 heme c group covalently per subunit.</text>
</comment>
<dbReference type="PROSITE" id="PS51007">
    <property type="entry name" value="CYTC"/>
    <property type="match status" value="1"/>
</dbReference>
<keyword evidence="4 8" id="KW-0479">Metal-binding</keyword>
<evidence type="ECO:0000259" key="11">
    <source>
        <dbReference type="PROSITE" id="PS51007"/>
    </source>
</evidence>
<dbReference type="InterPro" id="IPR036909">
    <property type="entry name" value="Cyt_c-like_dom_sf"/>
</dbReference>
<comment type="caution">
    <text evidence="12">The sequence shown here is derived from an EMBL/GenBank/DDBJ whole genome shotgun (WGS) entry which is preliminary data.</text>
</comment>
<dbReference type="GO" id="GO:0046872">
    <property type="term" value="F:metal ion binding"/>
    <property type="evidence" value="ECO:0007669"/>
    <property type="project" value="UniProtKB-KW"/>
</dbReference>
<organism evidence="12 13">
    <name type="scientific">Zwartia hollandica</name>
    <dbReference type="NCBI Taxonomy" id="324606"/>
    <lineage>
        <taxon>Bacteria</taxon>
        <taxon>Pseudomonadati</taxon>
        <taxon>Pseudomonadota</taxon>
        <taxon>Betaproteobacteria</taxon>
        <taxon>Burkholderiales</taxon>
        <taxon>Alcaligenaceae</taxon>
        <taxon>Zwartia</taxon>
    </lineage>
</organism>
<evidence type="ECO:0000256" key="5">
    <source>
        <dbReference type="ARBA" id="ARBA00022989"/>
    </source>
</evidence>
<accession>A0A953N6N7</accession>
<keyword evidence="6 8" id="KW-0408">Iron</keyword>
<keyword evidence="10" id="KW-0732">Signal</keyword>
<evidence type="ECO:0000256" key="6">
    <source>
        <dbReference type="ARBA" id="ARBA00023004"/>
    </source>
</evidence>
<proteinExistence type="predicted"/>
<dbReference type="Gene3D" id="1.10.760.10">
    <property type="entry name" value="Cytochrome c-like domain"/>
    <property type="match status" value="1"/>
</dbReference>
<keyword evidence="2 8" id="KW-0349">Heme</keyword>
<dbReference type="SUPFAM" id="SSF46626">
    <property type="entry name" value="Cytochrome c"/>
    <property type="match status" value="1"/>
</dbReference>
<feature type="signal peptide" evidence="10">
    <location>
        <begin position="1"/>
        <end position="22"/>
    </location>
</feature>
<sequence length="285" mass="31538">MTMIKKLLCALALVITCSGAHAAGGAFPLEKAPNRISDLAALQNGAKLFVNYCLNCHSASSMRYNKLKDIGLTDQQIRESLLFTGEKVGDLMMGSVSAKDGKIWFGATPPDLSVMARAKSINAGPTGSDYIYTYLRTYYRDASKPTGWDNLAFPNSGMPHVLWERQGLRELTTTTVHQAPAQSGKPAGWERIVTTVDASGYATSKVEPLANYRGKASVDHKFKSLEPQRTAAYDSDMADLTAFMTWMSEPVQQKRKQIGVWVLLFLSIFFVIAWRLNASFWKHVK</sequence>
<feature type="chain" id="PRO_5036888376" evidence="10">
    <location>
        <begin position="23"/>
        <end position="285"/>
    </location>
</feature>
<comment type="subcellular location">
    <subcellularLocation>
        <location evidence="1">Membrane</location>
    </subcellularLocation>
</comment>
<evidence type="ECO:0000313" key="12">
    <source>
        <dbReference type="EMBL" id="MBZ1349901.1"/>
    </source>
</evidence>
<evidence type="ECO:0000256" key="8">
    <source>
        <dbReference type="PIRSR" id="PIRSR602326-1"/>
    </source>
</evidence>
<gene>
    <name evidence="12" type="ORF">KZZ10_04515</name>
</gene>
<protein>
    <submittedName>
        <fullName evidence="12">Cytochrome c1</fullName>
    </submittedName>
</protein>
<evidence type="ECO:0000256" key="2">
    <source>
        <dbReference type="ARBA" id="ARBA00022617"/>
    </source>
</evidence>
<keyword evidence="3 9" id="KW-0812">Transmembrane</keyword>
<reference evidence="12" key="1">
    <citation type="submission" date="2021-07" db="EMBL/GenBank/DDBJ databases">
        <title>New genus and species of the family Alcaligenaceae.</title>
        <authorList>
            <person name="Hahn M.W."/>
        </authorList>
    </citation>
    <scope>NUCLEOTIDE SEQUENCE</scope>
    <source>
        <strain evidence="12">LF4-65</strain>
    </source>
</reference>
<feature type="transmembrane region" description="Helical" evidence="9">
    <location>
        <begin position="258"/>
        <end position="276"/>
    </location>
</feature>
<feature type="binding site" description="covalent" evidence="8">
    <location>
        <position position="56"/>
    </location>
    <ligand>
        <name>heme c</name>
        <dbReference type="ChEBI" id="CHEBI:61717"/>
    </ligand>
</feature>